<proteinExistence type="inferred from homology"/>
<evidence type="ECO:0000313" key="5">
    <source>
        <dbReference type="Proteomes" id="UP000030653"/>
    </source>
</evidence>
<dbReference type="STRING" id="1858805.M5FZQ1"/>
<dbReference type="PANTHER" id="PTHR42840:SF5">
    <property type="entry name" value="NAD(P)-BINDING ROSSMANN-FOLD SUPERFAMILY PROTEIN"/>
    <property type="match status" value="1"/>
</dbReference>
<dbReference type="OMA" id="IWVGMDE"/>
<accession>M5FZQ1</accession>
<gene>
    <name evidence="4" type="ORF">DACRYDRAFT_22522</name>
</gene>
<dbReference type="AlphaFoldDB" id="M5FZQ1"/>
<dbReference type="HOGENOM" id="CLU_023194_3_1_1"/>
<evidence type="ECO:0000256" key="1">
    <source>
        <dbReference type="ARBA" id="ARBA00010928"/>
    </source>
</evidence>
<protein>
    <submittedName>
        <fullName evidence="4">NADP-binding protein</fullName>
    </submittedName>
</protein>
<dbReference type="PANTHER" id="PTHR42840">
    <property type="entry name" value="NAD(P)-BINDING ROSSMANN-FOLD SUPERFAMILY PROTEIN-RELATED"/>
    <property type="match status" value="1"/>
</dbReference>
<dbReference type="Pfam" id="PF01408">
    <property type="entry name" value="GFO_IDH_MocA"/>
    <property type="match status" value="1"/>
</dbReference>
<feature type="domain" description="Gfo/Idh/MocA-like oxidoreductase N-terminal" evidence="2">
    <location>
        <begin position="6"/>
        <end position="125"/>
    </location>
</feature>
<organism evidence="4 5">
    <name type="scientific">Dacryopinax primogenitus (strain DJM 731)</name>
    <name type="common">Brown rot fungus</name>
    <dbReference type="NCBI Taxonomy" id="1858805"/>
    <lineage>
        <taxon>Eukaryota</taxon>
        <taxon>Fungi</taxon>
        <taxon>Dikarya</taxon>
        <taxon>Basidiomycota</taxon>
        <taxon>Agaricomycotina</taxon>
        <taxon>Dacrymycetes</taxon>
        <taxon>Dacrymycetales</taxon>
        <taxon>Dacrymycetaceae</taxon>
        <taxon>Dacryopinax</taxon>
    </lineage>
</organism>
<reference evidence="4 5" key="1">
    <citation type="journal article" date="2012" name="Science">
        <title>The Paleozoic origin of enzymatic lignin decomposition reconstructed from 31 fungal genomes.</title>
        <authorList>
            <person name="Floudas D."/>
            <person name="Binder M."/>
            <person name="Riley R."/>
            <person name="Barry K."/>
            <person name="Blanchette R.A."/>
            <person name="Henrissat B."/>
            <person name="Martinez A.T."/>
            <person name="Otillar R."/>
            <person name="Spatafora J.W."/>
            <person name="Yadav J.S."/>
            <person name="Aerts A."/>
            <person name="Benoit I."/>
            <person name="Boyd A."/>
            <person name="Carlson A."/>
            <person name="Copeland A."/>
            <person name="Coutinho P.M."/>
            <person name="de Vries R.P."/>
            <person name="Ferreira P."/>
            <person name="Findley K."/>
            <person name="Foster B."/>
            <person name="Gaskell J."/>
            <person name="Glotzer D."/>
            <person name="Gorecki P."/>
            <person name="Heitman J."/>
            <person name="Hesse C."/>
            <person name="Hori C."/>
            <person name="Igarashi K."/>
            <person name="Jurgens J.A."/>
            <person name="Kallen N."/>
            <person name="Kersten P."/>
            <person name="Kohler A."/>
            <person name="Kuees U."/>
            <person name="Kumar T.K.A."/>
            <person name="Kuo A."/>
            <person name="LaButti K."/>
            <person name="Larrondo L.F."/>
            <person name="Lindquist E."/>
            <person name="Ling A."/>
            <person name="Lombard V."/>
            <person name="Lucas S."/>
            <person name="Lundell T."/>
            <person name="Martin R."/>
            <person name="McLaughlin D.J."/>
            <person name="Morgenstern I."/>
            <person name="Morin E."/>
            <person name="Murat C."/>
            <person name="Nagy L.G."/>
            <person name="Nolan M."/>
            <person name="Ohm R.A."/>
            <person name="Patyshakuliyeva A."/>
            <person name="Rokas A."/>
            <person name="Ruiz-Duenas F.J."/>
            <person name="Sabat G."/>
            <person name="Salamov A."/>
            <person name="Samejima M."/>
            <person name="Schmutz J."/>
            <person name="Slot J.C."/>
            <person name="St John F."/>
            <person name="Stenlid J."/>
            <person name="Sun H."/>
            <person name="Sun S."/>
            <person name="Syed K."/>
            <person name="Tsang A."/>
            <person name="Wiebenga A."/>
            <person name="Young D."/>
            <person name="Pisabarro A."/>
            <person name="Eastwood D.C."/>
            <person name="Martin F."/>
            <person name="Cullen D."/>
            <person name="Grigoriev I.V."/>
            <person name="Hibbett D.S."/>
        </authorList>
    </citation>
    <scope>NUCLEOTIDE SEQUENCE [LARGE SCALE GENOMIC DNA]</scope>
    <source>
        <strain evidence="4 5">DJM-731 SS1</strain>
    </source>
</reference>
<dbReference type="InterPro" id="IPR000683">
    <property type="entry name" value="Gfo/Idh/MocA-like_OxRdtase_N"/>
</dbReference>
<name>M5FZQ1_DACPD</name>
<comment type="similarity">
    <text evidence="1">Belongs to the Gfo/Idh/MocA family.</text>
</comment>
<feature type="domain" description="GFO/IDH/MocA-like oxidoreductase" evidence="3">
    <location>
        <begin position="148"/>
        <end position="275"/>
    </location>
</feature>
<dbReference type="Gene3D" id="3.30.360.10">
    <property type="entry name" value="Dihydrodipicolinate Reductase, domain 2"/>
    <property type="match status" value="1"/>
</dbReference>
<dbReference type="InterPro" id="IPR036291">
    <property type="entry name" value="NAD(P)-bd_dom_sf"/>
</dbReference>
<dbReference type="GO" id="GO:0005737">
    <property type="term" value="C:cytoplasm"/>
    <property type="evidence" value="ECO:0007669"/>
    <property type="project" value="TreeGrafter"/>
</dbReference>
<dbReference type="SUPFAM" id="SSF51735">
    <property type="entry name" value="NAD(P)-binding Rossmann-fold domains"/>
    <property type="match status" value="1"/>
</dbReference>
<dbReference type="Pfam" id="PF22725">
    <property type="entry name" value="GFO_IDH_MocA_C3"/>
    <property type="match status" value="1"/>
</dbReference>
<dbReference type="Gene3D" id="3.40.50.720">
    <property type="entry name" value="NAD(P)-binding Rossmann-like Domain"/>
    <property type="match status" value="1"/>
</dbReference>
<dbReference type="GO" id="GO:0016491">
    <property type="term" value="F:oxidoreductase activity"/>
    <property type="evidence" value="ECO:0007669"/>
    <property type="project" value="TreeGrafter"/>
</dbReference>
<dbReference type="OrthoDB" id="64915at2759"/>
<dbReference type="GO" id="GO:0006740">
    <property type="term" value="P:NADPH regeneration"/>
    <property type="evidence" value="ECO:0007669"/>
    <property type="project" value="TreeGrafter"/>
</dbReference>
<dbReference type="GO" id="GO:0000166">
    <property type="term" value="F:nucleotide binding"/>
    <property type="evidence" value="ECO:0007669"/>
    <property type="project" value="InterPro"/>
</dbReference>
<dbReference type="RefSeq" id="XP_040628262.1">
    <property type="nucleotide sequence ID" value="XM_040772844.1"/>
</dbReference>
<dbReference type="SUPFAM" id="SSF55347">
    <property type="entry name" value="Glyceraldehyde-3-phosphate dehydrogenase-like, C-terminal domain"/>
    <property type="match status" value="1"/>
</dbReference>
<dbReference type="InterPro" id="IPR055170">
    <property type="entry name" value="GFO_IDH_MocA-like_dom"/>
</dbReference>
<dbReference type="GeneID" id="63687906"/>
<dbReference type="EMBL" id="JH795864">
    <property type="protein sequence ID" value="EJU01365.1"/>
    <property type="molecule type" value="Genomic_DNA"/>
</dbReference>
<dbReference type="Proteomes" id="UP000030653">
    <property type="component" value="Unassembled WGS sequence"/>
</dbReference>
<evidence type="ECO:0000313" key="4">
    <source>
        <dbReference type="EMBL" id="EJU01365.1"/>
    </source>
</evidence>
<evidence type="ECO:0000259" key="2">
    <source>
        <dbReference type="Pfam" id="PF01408"/>
    </source>
</evidence>
<keyword evidence="5" id="KW-1185">Reference proteome</keyword>
<evidence type="ECO:0000259" key="3">
    <source>
        <dbReference type="Pfam" id="PF22725"/>
    </source>
</evidence>
<sequence length="363" mass="39049">MAPIGLALIGGGIFIQEAHLPAILSLPPSTVHIVALYSRTLASATAAVEECSNFGLGTPAVYADDTPNDLSALLKREDVQAVIVAVPIPNTGEVVMRCLEAGKHVLSEKPVGKDVAEGIELIKKYETLYKPKGLIWRVAENWEVEPTFRFIKSSISAGKIGAIQTFSLTSISYMPPSNKWLGTPWRAKPTYQGGFLLDGGVHQAAFLRTVLPSPTVSLCGYATLQNEHLAPHDCIHAALKCADGAQGFFSLNAGASGWEGRGGGTMILGKEGSVEVQFFEKEGKQWIRAVLRAGKKGEQKEETFESPSCGVAEEQKFFFEAANGKKENDFGNPRGTLEDVALIQAALTSEGNKIEFSQLIPKF</sequence>